<evidence type="ECO:0008006" key="3">
    <source>
        <dbReference type="Google" id="ProtNLM"/>
    </source>
</evidence>
<name>A0A419V759_9BACL</name>
<comment type="caution">
    <text evidence="1">The sequence shown here is derived from an EMBL/GenBank/DDBJ whole genome shotgun (WGS) entry which is preliminary data.</text>
</comment>
<protein>
    <recommendedName>
        <fullName evidence="3">Threonine dehydratase</fullName>
    </recommendedName>
</protein>
<dbReference type="AlphaFoldDB" id="A0A419V759"/>
<proteinExistence type="predicted"/>
<organism evidence="1 2">
    <name type="scientific">Sinobaca qinghaiensis</name>
    <dbReference type="NCBI Taxonomy" id="342944"/>
    <lineage>
        <taxon>Bacteria</taxon>
        <taxon>Bacillati</taxon>
        <taxon>Bacillota</taxon>
        <taxon>Bacilli</taxon>
        <taxon>Bacillales</taxon>
        <taxon>Sporolactobacillaceae</taxon>
        <taxon>Sinobaca</taxon>
    </lineage>
</organism>
<accession>A0A419V759</accession>
<sequence length="109" mass="12491">MEHHTHDNHSHKHSLACGHTKIKHNGHVDYLHGSHLHHGHEDHWDECKIEVTEENPAECVQVESPCDHNEDCGHELIPHGDHYDYLVDGRLHHKHNGHVDDHGPVEVIG</sequence>
<dbReference type="OrthoDB" id="3401648at2"/>
<dbReference type="RefSeq" id="WP_120191319.1">
    <property type="nucleotide sequence ID" value="NZ_RAPK01000006.1"/>
</dbReference>
<dbReference type="Proteomes" id="UP000285120">
    <property type="component" value="Unassembled WGS sequence"/>
</dbReference>
<evidence type="ECO:0000313" key="1">
    <source>
        <dbReference type="EMBL" id="RKD75892.1"/>
    </source>
</evidence>
<gene>
    <name evidence="1" type="ORF">ATL39_0102</name>
</gene>
<dbReference type="EMBL" id="RAPK01000006">
    <property type="protein sequence ID" value="RKD75892.1"/>
    <property type="molecule type" value="Genomic_DNA"/>
</dbReference>
<reference evidence="1 2" key="1">
    <citation type="submission" date="2018-09" db="EMBL/GenBank/DDBJ databases">
        <title>Genomic Encyclopedia of Archaeal and Bacterial Type Strains, Phase II (KMG-II): from individual species to whole genera.</title>
        <authorList>
            <person name="Goeker M."/>
        </authorList>
    </citation>
    <scope>NUCLEOTIDE SEQUENCE [LARGE SCALE GENOMIC DNA]</scope>
    <source>
        <strain evidence="1 2">DSM 17008</strain>
    </source>
</reference>
<keyword evidence="2" id="KW-1185">Reference proteome</keyword>
<evidence type="ECO:0000313" key="2">
    <source>
        <dbReference type="Proteomes" id="UP000285120"/>
    </source>
</evidence>